<dbReference type="EnsemblMetazoa" id="Aqu2.1.37853_001">
    <property type="protein sequence ID" value="Aqu2.1.37853_001"/>
    <property type="gene ID" value="Aqu2.1.37853"/>
</dbReference>
<accession>A0A1X7VCY4</accession>
<reference evidence="1" key="1">
    <citation type="submission" date="2017-05" db="UniProtKB">
        <authorList>
            <consortium name="EnsemblMetazoa"/>
        </authorList>
    </citation>
    <scope>IDENTIFICATION</scope>
</reference>
<organism evidence="1">
    <name type="scientific">Amphimedon queenslandica</name>
    <name type="common">Sponge</name>
    <dbReference type="NCBI Taxonomy" id="400682"/>
    <lineage>
        <taxon>Eukaryota</taxon>
        <taxon>Metazoa</taxon>
        <taxon>Porifera</taxon>
        <taxon>Demospongiae</taxon>
        <taxon>Heteroscleromorpha</taxon>
        <taxon>Haplosclerida</taxon>
        <taxon>Niphatidae</taxon>
        <taxon>Amphimedon</taxon>
    </lineage>
</organism>
<dbReference type="AlphaFoldDB" id="A0A1X7VCY4"/>
<dbReference type="eggNOG" id="ENOG502RYW1">
    <property type="taxonomic scope" value="Eukaryota"/>
</dbReference>
<sequence length="773" mass="88603">MGSLKIMAPVFSAFDRINYRRIIPQHIADCLLLPSDIKAAFLKGGFAVSILGNEWHSVAIDECHEMLINRDLKDAVTRPGKSSINQVALSFPYKSRNLRNIRNLVFDKEPVSNSNMSSIEKKMNENVVAILSGIRSSAILPSLVSAPSSLQLRNSFTGLIATYEQQHDLLNFRSIGQDDFDNLVKQTYLKEKKSKHKKHNLKTLTPTKITKRRFVQVEKEKKLVTECLKKRLLSMEVSGMPLKEAEQFLELPRAIATKEGLPHKGQKSSITKFYEKKYEEAFLLEFPLGWVPHLVILEGMFLINAIPIRVHSKMSEYALYLFERFLGKYLQVGVCELHVLFDSPGTFTWHPKNIERERRDGTIGIDHEHLEFSDEMKIPSKWRDIISCRVCKYKFIDYLGLKFLELGPTFLRGDQKLFVAGGTNRTDQNLCWSTTKDGLEEVAIAFTTNAEEADTRIWLHVKSCYGSRVLIFSPDTDVYHIGLLQMHAEHEILVQYNTLGSDLKLVALNTLSECLQNEPELRQVDKPLRNKIIVTLYALSGCDFTSFFVGITKTSFAKTLLNYAEFITGDTKVAPGTLASHSPAGNGFLACLRLVASAYMVKHKQAFSSNTPPALYLSFESESIMERHKRFYNHVKEQIWTRVTFEDDLPPSFEALQRHWLRSIWVLNYWEQSYHNDVTLLPVNYFGWSINEDKITVDWESNENVMAIRKRVSFLTKGCGYEGNDTEEDFISMADRQLEDATNEDTDDTDEDEIDYFDITDELIEEDAEYAMN</sequence>
<evidence type="ECO:0000313" key="1">
    <source>
        <dbReference type="EnsemblMetazoa" id="Aqu2.1.37853_001"/>
    </source>
</evidence>
<dbReference type="OrthoDB" id="10071095at2759"/>
<dbReference type="PANTHER" id="PTHR47018:SF2">
    <property type="entry name" value="TESMIN_TSO1-LIKE CXC DOMAIN-CONTAINING PROTEIN"/>
    <property type="match status" value="1"/>
</dbReference>
<name>A0A1X7VCY4_AMPQE</name>
<proteinExistence type="predicted"/>
<dbReference type="PANTHER" id="PTHR47018">
    <property type="entry name" value="CXC DOMAIN-CONTAINING PROTEIN-RELATED"/>
    <property type="match status" value="1"/>
</dbReference>
<protein>
    <submittedName>
        <fullName evidence="1">Uncharacterized protein</fullName>
    </submittedName>
</protein>
<dbReference type="InParanoid" id="A0A1X7VCY4"/>